<proteinExistence type="predicted"/>
<organism evidence="1">
    <name type="scientific">uncultured Leptolyngbya sp</name>
    <dbReference type="NCBI Taxonomy" id="332963"/>
    <lineage>
        <taxon>Bacteria</taxon>
        <taxon>Bacillati</taxon>
        <taxon>Cyanobacteriota</taxon>
        <taxon>Cyanophyceae</taxon>
        <taxon>Leptolyngbyales</taxon>
        <taxon>Leptolyngbyaceae</taxon>
        <taxon>Leptolyngbya group</taxon>
        <taxon>Leptolyngbya</taxon>
        <taxon>environmental samples</taxon>
    </lineage>
</organism>
<feature type="non-terminal residue" evidence="1">
    <location>
        <position position="34"/>
    </location>
</feature>
<evidence type="ECO:0000313" key="1">
    <source>
        <dbReference type="EMBL" id="CAA9395358.1"/>
    </source>
</evidence>
<dbReference type="EMBL" id="CADCTY010001936">
    <property type="protein sequence ID" value="CAA9395358.1"/>
    <property type="molecule type" value="Genomic_DNA"/>
</dbReference>
<protein>
    <submittedName>
        <fullName evidence="1">Uncharacterized protein</fullName>
    </submittedName>
</protein>
<accession>A0A6J4NQL5</accession>
<dbReference type="AlphaFoldDB" id="A0A6J4NQL5"/>
<reference evidence="1" key="1">
    <citation type="submission" date="2020-02" db="EMBL/GenBank/DDBJ databases">
        <authorList>
            <person name="Meier V. D."/>
        </authorList>
    </citation>
    <scope>NUCLEOTIDE SEQUENCE</scope>
    <source>
        <strain evidence="1">AVDCRST_MAG94</strain>
    </source>
</reference>
<sequence length="34" mass="3755">EQRRKDYQEQIGRAEACTNAWQCVSGLQGDGSGI</sequence>
<name>A0A6J4NQL5_9CYAN</name>
<feature type="non-terminal residue" evidence="1">
    <location>
        <position position="1"/>
    </location>
</feature>
<gene>
    <name evidence="1" type="ORF">AVDCRST_MAG94-5627</name>
</gene>